<dbReference type="InterPro" id="IPR052541">
    <property type="entry name" value="SQRD"/>
</dbReference>
<evidence type="ECO:0000259" key="1">
    <source>
        <dbReference type="Pfam" id="PF07992"/>
    </source>
</evidence>
<proteinExistence type="predicted"/>
<dbReference type="AlphaFoldDB" id="A0A178M8F1"/>
<evidence type="ECO:0000313" key="3">
    <source>
        <dbReference type="Proteomes" id="UP000078287"/>
    </source>
</evidence>
<keyword evidence="3" id="KW-1185">Reference proteome</keyword>
<dbReference type="GO" id="GO:0016491">
    <property type="term" value="F:oxidoreductase activity"/>
    <property type="evidence" value="ECO:0007669"/>
    <property type="project" value="InterPro"/>
</dbReference>
<gene>
    <name evidence="2" type="ORF">A6A03_17245</name>
</gene>
<comment type="caution">
    <text evidence="2">The sequence shown here is derived from an EMBL/GenBank/DDBJ whole genome shotgun (WGS) entry which is preliminary data.</text>
</comment>
<dbReference type="Gene3D" id="3.50.50.60">
    <property type="entry name" value="FAD/NAD(P)-binding domain"/>
    <property type="match status" value="2"/>
</dbReference>
<dbReference type="STRING" id="1707952.A6A03_17245"/>
<dbReference type="PANTHER" id="PTHR43755">
    <property type="match status" value="1"/>
</dbReference>
<dbReference type="PANTHER" id="PTHR43755:SF1">
    <property type="entry name" value="FAD-DEPENDENT PYRIDINE NUCLEOTIDE-DISULPHIDE OXIDOREDUCTASE"/>
    <property type="match status" value="1"/>
</dbReference>
<dbReference type="InterPro" id="IPR036188">
    <property type="entry name" value="FAD/NAD-bd_sf"/>
</dbReference>
<organism evidence="2 3">
    <name type="scientific">Chloroflexus islandicus</name>
    <dbReference type="NCBI Taxonomy" id="1707952"/>
    <lineage>
        <taxon>Bacteria</taxon>
        <taxon>Bacillati</taxon>
        <taxon>Chloroflexota</taxon>
        <taxon>Chloroflexia</taxon>
        <taxon>Chloroflexales</taxon>
        <taxon>Chloroflexineae</taxon>
        <taxon>Chloroflexaceae</taxon>
        <taxon>Chloroflexus</taxon>
    </lineage>
</organism>
<dbReference type="SUPFAM" id="SSF51905">
    <property type="entry name" value="FAD/NAD(P)-binding domain"/>
    <property type="match status" value="2"/>
</dbReference>
<accession>A0A178M8F1</accession>
<dbReference type="Pfam" id="PF07992">
    <property type="entry name" value="Pyr_redox_2"/>
    <property type="match status" value="1"/>
</dbReference>
<dbReference type="OrthoDB" id="9781621at2"/>
<dbReference type="Proteomes" id="UP000078287">
    <property type="component" value="Unassembled WGS sequence"/>
</dbReference>
<reference evidence="2 3" key="1">
    <citation type="submission" date="2016-04" db="EMBL/GenBank/DDBJ databases">
        <title>Chloroflexus islandicus sp. nov., a thermophilic filamentous anoxygenic phototrophic bacterium from geyser Strokkur (Iceland).</title>
        <authorList>
            <person name="Gaisin V.A."/>
            <person name="Kalashnikov A.M."/>
            <person name="Sukhacheva M.V."/>
            <person name="Grouzdev D.S."/>
            <person name="Ivanov T.M."/>
            <person name="Kuznetsov B."/>
            <person name="Gorlenko V.M."/>
        </authorList>
    </citation>
    <scope>NUCLEOTIDE SEQUENCE [LARGE SCALE GENOMIC DNA]</scope>
    <source>
        <strain evidence="3">isl-2</strain>
    </source>
</reference>
<dbReference type="RefSeq" id="WP_066789524.1">
    <property type="nucleotide sequence ID" value="NZ_LWQS01000069.1"/>
</dbReference>
<dbReference type="EMBL" id="LWQS01000069">
    <property type="protein sequence ID" value="OAN44305.1"/>
    <property type="molecule type" value="Genomic_DNA"/>
</dbReference>
<name>A0A178M8F1_9CHLR</name>
<feature type="domain" description="FAD/NAD(P)-binding" evidence="1">
    <location>
        <begin position="5"/>
        <end position="289"/>
    </location>
</feature>
<evidence type="ECO:0000313" key="2">
    <source>
        <dbReference type="EMBL" id="OAN44305.1"/>
    </source>
</evidence>
<dbReference type="InterPro" id="IPR023753">
    <property type="entry name" value="FAD/NAD-binding_dom"/>
</dbReference>
<sequence length="379" mass="42199">MTVKQIVVLGGGVGGTLVANLLAGQLTRKQAQITLIDRTGKHVYQPGWLYVPFGGAPPERWERNERSLLRRSVDLLIGDAVKVDPHERFVEMADGTQLPFDYLIISTGARIDPDAVPGYREGAHHFYTAEAALRLHAALREFTGGKVVIGVADIPYKCPPAPLEFTFMLEDELRKRGLREKTEITYLSPIGRVFTIESVAEFVTPMLEERGINYELFFNTESIDPVERTVSSLEGTTLPYDLLVLVPPHRGAKLIIDSGLGDVQGWLPTDRETLQHKQFPYIYGLGDATDLPVSKSGAAAHFEAKVIAHRIAGEIKGKPSDERYHGQVMCFLETGRGQATQLVFDYTHPPQPPKPSAYYHYEKALLNRAYWHLVPTGIV</sequence>
<protein>
    <submittedName>
        <fullName evidence="2">Pyridine nucleotide-disulfide oxidoreductase</fullName>
    </submittedName>
</protein>